<dbReference type="EMBL" id="NQIK02000010">
    <property type="protein sequence ID" value="KAF7565877.1"/>
    <property type="molecule type" value="Genomic_DNA"/>
</dbReference>
<feature type="compositionally biased region" description="Polar residues" evidence="1">
    <location>
        <begin position="279"/>
        <end position="289"/>
    </location>
</feature>
<reference evidence="5" key="4">
    <citation type="journal article" date="2022" name="Microb. Genom.">
        <title>A global pangenome for the wheat fungal pathogen Pyrenophora tritici-repentis and prediction of effector protein structural homology.</title>
        <authorList>
            <person name="Moolhuijzen P.M."/>
            <person name="See P.T."/>
            <person name="Shi G."/>
            <person name="Powell H.R."/>
            <person name="Cockram J."/>
            <person name="Jorgensen L.N."/>
            <person name="Benslimane H."/>
            <person name="Strelkov S.E."/>
            <person name="Turner J."/>
            <person name="Liu Z."/>
            <person name="Moffat C.S."/>
        </authorList>
    </citation>
    <scope>NUCLEOTIDE SEQUENCE [LARGE SCALE GENOMIC DNA]</scope>
</reference>
<dbReference type="AlphaFoldDB" id="A0A2W1FVV9"/>
<evidence type="ECO:0000256" key="1">
    <source>
        <dbReference type="SAM" id="MobiDB-lite"/>
    </source>
</evidence>
<sequence length="449" mass="48945">MGSYAMEFDKQMFDLYTGIIENAWGLPLLEALGSDLLPNGERNIEKWNPEFLVALDNLSCYTTGDPKLALQEIKAAILVRTRGHPDTTAAMTIDDVKMATDMVKEKRLVEEHDEKSRLTTRESERKLDEWEAARSGAVLGHMPGSDDDGFWVDIEAEEKAYREFVQERGLGQADRAEGSESRGVSLPPRTPYTAGRAPAIRKLDKGKGRANALTSAADSITSLDNCKPDKGKGRANCLAAIADFDTALQKTMPPRAKRSYSTEIATGGNPNTIKRARKGQQTVSVTIQKYTKAPSVTGECETVPPSLPPPQTSQTSSQPAGSKPPEPEPTKKQTGKQHHPDTHSTSHTPAAPTAPSIFLLNQPISALPALAPISRTALPANASVQDRITAYKLEFEAVEHRGHAHLEMAKAYIENSKGRVCAARKAEIRREMFVLEVGNRKGDLGKGNE</sequence>
<evidence type="ECO:0000313" key="3">
    <source>
        <dbReference type="EMBL" id="KAI1509724.1"/>
    </source>
</evidence>
<reference evidence="3" key="2">
    <citation type="submission" date="2021-05" db="EMBL/GenBank/DDBJ databases">
        <authorList>
            <person name="Moolhuijzen P.M."/>
            <person name="Moffat C.S."/>
        </authorList>
    </citation>
    <scope>NUCLEOTIDE SEQUENCE</scope>
    <source>
        <strain evidence="3">86-124</strain>
    </source>
</reference>
<protein>
    <submittedName>
        <fullName evidence="2">DUF4106 multi-domain protein</fullName>
    </submittedName>
</protein>
<accession>A0A2W1FVV9</accession>
<feature type="region of interest" description="Disordered" evidence="1">
    <location>
        <begin position="170"/>
        <end position="194"/>
    </location>
</feature>
<evidence type="ECO:0000313" key="2">
    <source>
        <dbReference type="EMBL" id="KAF7565877.1"/>
    </source>
</evidence>
<evidence type="ECO:0000313" key="4">
    <source>
        <dbReference type="Proteomes" id="UP000245464"/>
    </source>
</evidence>
<dbReference type="EMBL" id="NRDI02000019">
    <property type="protein sequence ID" value="KAI1509724.1"/>
    <property type="molecule type" value="Genomic_DNA"/>
</dbReference>
<feature type="region of interest" description="Disordered" evidence="1">
    <location>
        <begin position="252"/>
        <end position="354"/>
    </location>
</feature>
<name>A0A2W1FVV9_9PLEO</name>
<proteinExistence type="predicted"/>
<evidence type="ECO:0000313" key="5">
    <source>
        <dbReference type="Proteomes" id="UP000249757"/>
    </source>
</evidence>
<feature type="compositionally biased region" description="Polar residues" evidence="1">
    <location>
        <begin position="259"/>
        <end position="272"/>
    </location>
</feature>
<reference evidence="2" key="1">
    <citation type="journal article" date="2018" name="BMC Genomics">
        <title>Comparative genomics of the wheat fungal pathogen Pyrenophora tritici-repentis reveals chromosomal variations and genome plasticity.</title>
        <authorList>
            <person name="Moolhuijzen P."/>
            <person name="See P.T."/>
            <person name="Hane J.K."/>
            <person name="Shi G."/>
            <person name="Liu Z."/>
            <person name="Oliver R.P."/>
            <person name="Moffat C.S."/>
        </authorList>
    </citation>
    <scope>NUCLEOTIDE SEQUENCE [LARGE SCALE GENOMIC DNA]</scope>
    <source>
        <strain evidence="2">M4</strain>
    </source>
</reference>
<keyword evidence="5" id="KW-1185">Reference proteome</keyword>
<dbReference type="Proteomes" id="UP000245464">
    <property type="component" value="Chromosome 10"/>
</dbReference>
<organism evidence="2 4">
    <name type="scientific">Pyrenophora tritici-repentis</name>
    <dbReference type="NCBI Taxonomy" id="45151"/>
    <lineage>
        <taxon>Eukaryota</taxon>
        <taxon>Fungi</taxon>
        <taxon>Dikarya</taxon>
        <taxon>Ascomycota</taxon>
        <taxon>Pezizomycotina</taxon>
        <taxon>Dothideomycetes</taxon>
        <taxon>Pleosporomycetidae</taxon>
        <taxon>Pleosporales</taxon>
        <taxon>Pleosporineae</taxon>
        <taxon>Pleosporaceae</taxon>
        <taxon>Pyrenophora</taxon>
    </lineage>
</organism>
<dbReference type="Proteomes" id="UP000249757">
    <property type="component" value="Unassembled WGS sequence"/>
</dbReference>
<reference evidence="3" key="3">
    <citation type="journal article" date="2022" name="bioRxiv">
        <title>A global pangenome for the wheat fungal pathogen Pyrenophora tritici-repentis and prediction of effector protein structural homology.</title>
        <authorList>
            <person name="Moolhuijzen P."/>
            <person name="See P.T."/>
            <person name="Shi G."/>
            <person name="Powell H.R."/>
            <person name="Cockram J."/>
            <person name="Jorgensen L.N."/>
            <person name="Benslimane H."/>
            <person name="Strelkov S.E."/>
            <person name="Turner J."/>
            <person name="Liu Z."/>
            <person name="Moffat C.S."/>
        </authorList>
    </citation>
    <scope>NUCLEOTIDE SEQUENCE</scope>
    <source>
        <strain evidence="3">86-124</strain>
    </source>
</reference>
<gene>
    <name evidence="3" type="ORF">Ptr86124_011310</name>
    <name evidence="2" type="ORF">PtrM4_053110</name>
</gene>
<comment type="caution">
    <text evidence="2">The sequence shown here is derived from an EMBL/GenBank/DDBJ whole genome shotgun (WGS) entry which is preliminary data.</text>
</comment>